<gene>
    <name evidence="1" type="primary">cfap77</name>
</gene>
<dbReference type="PANTHER" id="PTHR28617">
    <property type="entry name" value="CILIA- AND FLAGELLA-ASSOCIATED PROTEIN 77"/>
    <property type="match status" value="1"/>
</dbReference>
<dbReference type="InParanoid" id="A0A6I8Q6L2"/>
<dbReference type="Bgee" id="ENSXETG00000039454">
    <property type="expression patterns" value="Expressed in testis and 8 other cell types or tissues"/>
</dbReference>
<proteinExistence type="predicted"/>
<dbReference type="Pfam" id="PF14825">
    <property type="entry name" value="CFAP77"/>
    <property type="match status" value="1"/>
</dbReference>
<dbReference type="FunCoup" id="A0A6I8Q6L2">
    <property type="interactions" value="13"/>
</dbReference>
<dbReference type="PANTHER" id="PTHR28617:SF1">
    <property type="entry name" value="CILIA- AND FLAGELLA-ASSOCIATED PROTEIN 77"/>
    <property type="match status" value="1"/>
</dbReference>
<name>A0A6I8Q6L2_XENTR</name>
<accession>A0A6I8Q6L2</accession>
<organism evidence="1">
    <name type="scientific">Xenopus tropicalis</name>
    <name type="common">Western clawed frog</name>
    <name type="synonym">Silurana tropicalis</name>
    <dbReference type="NCBI Taxonomy" id="8364"/>
    <lineage>
        <taxon>Eukaryota</taxon>
        <taxon>Metazoa</taxon>
        <taxon>Chordata</taxon>
        <taxon>Craniata</taxon>
        <taxon>Vertebrata</taxon>
        <taxon>Euteleostomi</taxon>
        <taxon>Amphibia</taxon>
        <taxon>Batrachia</taxon>
        <taxon>Anura</taxon>
        <taxon>Pipoidea</taxon>
        <taxon>Pipidae</taxon>
        <taxon>Xenopodinae</taxon>
        <taxon>Xenopus</taxon>
        <taxon>Silurana</taxon>
    </lineage>
</organism>
<dbReference type="InterPro" id="IPR029147">
    <property type="entry name" value="CFAP77"/>
</dbReference>
<dbReference type="Ensembl" id="ENSXETT00000081770">
    <property type="protein sequence ID" value="ENSXETP00000065187"/>
    <property type="gene ID" value="ENSXETG00000039454"/>
</dbReference>
<dbReference type="GeneTree" id="ENSGT00390000014476"/>
<sequence length="317" mass="36480">METSENFHFFLFKTTFIYTNKNIRWTDEKMKRKQRNPVPHNQAVCVTVTKGASPEVTGLSGYREELPSSWEQSRKRESAMENERFGVVRDSMEDNTLLQRAQLGTVRRASYPLPGADFTYGVKSYIQDGGVALALGQWNSIEAKTRLRKLERDYVALNREAVKSGLVTAHEHQVYRNHHQIWRPLHEGCTKPQGLNLPTNMTFGISTRPSTPIGDLLDHRYQRLWVEQQRVAQEALLLKSKEKIKKSKVQNTRTSLLRRYQPPGDPAPLWHLPRFEKVAAHLDTFRTPELRQKAFSAHHSDAVARRGLHGLGIYNIS</sequence>
<protein>
    <submittedName>
        <fullName evidence="1">Cilia and flagella associated protein 77</fullName>
    </submittedName>
</protein>
<reference evidence="1" key="1">
    <citation type="journal article" date="2010" name="Science">
        <title>The genome of the Western clawed frog Xenopus tropicalis.</title>
        <authorList>
            <person name="Hellsten U."/>
            <person name="Harland R.M."/>
            <person name="Gilchrist M.J."/>
            <person name="Hendrix D."/>
            <person name="Jurka J."/>
            <person name="Kapitonov V."/>
            <person name="Ovcharenko I."/>
            <person name="Putnam N.H."/>
            <person name="Shu S."/>
            <person name="Taher L."/>
            <person name="Blitz I.L."/>
            <person name="Blumberg B."/>
            <person name="Dichmann D.S."/>
            <person name="Dubchak I."/>
            <person name="Amaya E."/>
            <person name="Detter J.C."/>
            <person name="Fletcher R."/>
            <person name="Gerhard D.S."/>
            <person name="Goodstein D."/>
            <person name="Graves T."/>
            <person name="Grigoriev I.V."/>
            <person name="Grimwood J."/>
            <person name="Kawashima T."/>
            <person name="Lindquist E."/>
            <person name="Lucas S.M."/>
            <person name="Mead P.E."/>
            <person name="Mitros T."/>
            <person name="Ogino H."/>
            <person name="Ohta Y."/>
            <person name="Poliakov A.V."/>
            <person name="Pollet N."/>
            <person name="Robert J."/>
            <person name="Salamov A."/>
            <person name="Sater A.K."/>
            <person name="Schmutz J."/>
            <person name="Terry A."/>
            <person name="Vize P.D."/>
            <person name="Warren W.C."/>
            <person name="Wells D."/>
            <person name="Wills A."/>
            <person name="Wilson R.K."/>
            <person name="Zimmerman L.B."/>
            <person name="Zorn A.M."/>
            <person name="Grainger R."/>
            <person name="Grammer T."/>
            <person name="Khokha M.K."/>
            <person name="Richardson P.M."/>
            <person name="Rokhsar D.S."/>
        </authorList>
    </citation>
    <scope>NUCLEOTIDE SEQUENCE [LARGE SCALE GENOMIC DNA]</scope>
    <source>
        <strain evidence="1">Nigerian</strain>
    </source>
</reference>
<evidence type="ECO:0000313" key="1">
    <source>
        <dbReference type="Ensembl" id="ENSXETP00000065187"/>
    </source>
</evidence>
<reference evidence="1" key="2">
    <citation type="submission" date="2020-05" db="UniProtKB">
        <authorList>
            <consortium name="Ensembl"/>
        </authorList>
    </citation>
    <scope>IDENTIFICATION</scope>
</reference>
<dbReference type="AlphaFoldDB" id="A0A6I8Q6L2"/>